<protein>
    <submittedName>
        <fullName evidence="1">Antitoxin</fullName>
    </submittedName>
</protein>
<dbReference type="InterPro" id="IPR009956">
    <property type="entry name" value="Post-segregation_anti-tox_CcdA"/>
</dbReference>
<comment type="caution">
    <text evidence="1">The sequence shown here is derived from an EMBL/GenBank/DDBJ whole genome shotgun (WGS) entry which is preliminary data.</text>
</comment>
<gene>
    <name evidence="1" type="ORF">DM051_24365</name>
</gene>
<dbReference type="Proteomes" id="UP000839671">
    <property type="component" value="Unassembled WGS sequence"/>
</dbReference>
<accession>A0A3T7S508</accession>
<sequence>MVAKRNTQNVTVTLERDLLSRAREAGVNMSATLAAALDVELKKHAALCWREANAEAIAAMNALGEETGCFSDEYRSF</sequence>
<reference evidence="1" key="1">
    <citation type="submission" date="2018-06" db="EMBL/GenBank/DDBJ databases">
        <authorList>
            <person name="Ashton P.M."/>
            <person name="Dallman T."/>
            <person name="Nair S."/>
            <person name="De Pinna E."/>
            <person name="Peters T."/>
            <person name="Grant K."/>
        </authorList>
    </citation>
    <scope>NUCLEOTIDE SEQUENCE [LARGE SCALE GENOMIC DNA]</scope>
    <source>
        <strain evidence="1">310211</strain>
    </source>
</reference>
<evidence type="ECO:0000313" key="1">
    <source>
        <dbReference type="EMBL" id="EAA1980361.1"/>
    </source>
</evidence>
<name>A0A3T7S508_SALET</name>
<dbReference type="Pfam" id="PF07362">
    <property type="entry name" value="CcdA"/>
    <property type="match status" value="1"/>
</dbReference>
<dbReference type="AlphaFoldDB" id="A0A3T7S508"/>
<organism evidence="1">
    <name type="scientific">Salmonella enterica I</name>
    <dbReference type="NCBI Taxonomy" id="59201"/>
    <lineage>
        <taxon>Bacteria</taxon>
        <taxon>Pseudomonadati</taxon>
        <taxon>Pseudomonadota</taxon>
        <taxon>Gammaproteobacteria</taxon>
        <taxon>Enterobacterales</taxon>
        <taxon>Enterobacteriaceae</taxon>
        <taxon>Salmonella</taxon>
    </lineage>
</organism>
<dbReference type="EMBL" id="AAAATI010000043">
    <property type="protein sequence ID" value="EAA1980361.1"/>
    <property type="molecule type" value="Genomic_DNA"/>
</dbReference>
<proteinExistence type="predicted"/>